<proteinExistence type="predicted"/>
<sequence length="478" mass="48803">MKTRNSRRSWAVRATSLGITLALTGGVALVAAAPASADDTTVVHPGDIRPDETTYPGWHQGYANAADKASITAEGLALTDASQIIYGYTDTERLPGNQLLSLIDDGEVAWSSTAASDPAFFQIPVNYGSGGFTTLRPAQPVAGDNTASRDQQWVSSKAIPASDANATELPANTPAALGDILAALDINTVQVLGFGVLTQDGTSSTVTSIRWNYATYTFAQDQLAAGTVTIAGESKIGATLTATTAGWPAGTTFSYQWFYSGGQFGGEIEGAADAPTYTITDAQAGLQVGVRVTGHKDGFADTAVNSNLTDWIPAPQKPAIPAPAASSADLPAYFAANGVTVQSPSAAQLPESLDPAQSYEAKLAWAAHDTYVDVYAYSTPVLVGTFPVVNGVAQITLTSAQLAQLGAGPHTLVVVGQTTGLVAGVSFTVAAVAATAATDGAMLADTGSDIALPVAGAALLLLVGAGLLVARRRRAARA</sequence>
<keyword evidence="1" id="KW-0472">Membrane</keyword>
<evidence type="ECO:0000256" key="1">
    <source>
        <dbReference type="SAM" id="Phobius"/>
    </source>
</evidence>
<evidence type="ECO:0000256" key="2">
    <source>
        <dbReference type="SAM" id="SignalP"/>
    </source>
</evidence>
<comment type="caution">
    <text evidence="3">The sequence shown here is derived from an EMBL/GenBank/DDBJ whole genome shotgun (WGS) entry which is preliminary data.</text>
</comment>
<gene>
    <name evidence="3" type="ORF">P5G50_16030</name>
</gene>
<keyword evidence="4" id="KW-1185">Reference proteome</keyword>
<dbReference type="NCBIfam" id="TIGR01167">
    <property type="entry name" value="LPXTG_anchor"/>
    <property type="match status" value="1"/>
</dbReference>
<keyword evidence="1" id="KW-0812">Transmembrane</keyword>
<feature type="signal peptide" evidence="2">
    <location>
        <begin position="1"/>
        <end position="37"/>
    </location>
</feature>
<name>A0ABT8KES5_9MICO</name>
<evidence type="ECO:0000313" key="3">
    <source>
        <dbReference type="EMBL" id="MDN4615960.1"/>
    </source>
</evidence>
<reference evidence="3" key="1">
    <citation type="submission" date="2023-06" db="EMBL/GenBank/DDBJ databases">
        <title>MT1 and MT2 Draft Genomes of Novel Species.</title>
        <authorList>
            <person name="Venkateswaran K."/>
        </authorList>
    </citation>
    <scope>NUCLEOTIDE SEQUENCE</scope>
    <source>
        <strain evidence="3">F6_8S_P_1B</strain>
    </source>
</reference>
<organism evidence="3 4">
    <name type="scientific">Leifsonia williamsii</name>
    <dbReference type="NCBI Taxonomy" id="3035919"/>
    <lineage>
        <taxon>Bacteria</taxon>
        <taxon>Bacillati</taxon>
        <taxon>Actinomycetota</taxon>
        <taxon>Actinomycetes</taxon>
        <taxon>Micrococcales</taxon>
        <taxon>Microbacteriaceae</taxon>
        <taxon>Leifsonia</taxon>
    </lineage>
</organism>
<keyword evidence="1" id="KW-1133">Transmembrane helix</keyword>
<dbReference type="Gene3D" id="2.60.40.2700">
    <property type="match status" value="1"/>
</dbReference>
<dbReference type="RefSeq" id="WP_301212007.1">
    <property type="nucleotide sequence ID" value="NZ_JAROCF010000001.1"/>
</dbReference>
<dbReference type="Proteomes" id="UP001174208">
    <property type="component" value="Unassembled WGS sequence"/>
</dbReference>
<evidence type="ECO:0000313" key="4">
    <source>
        <dbReference type="Proteomes" id="UP001174208"/>
    </source>
</evidence>
<feature type="transmembrane region" description="Helical" evidence="1">
    <location>
        <begin position="450"/>
        <end position="470"/>
    </location>
</feature>
<feature type="chain" id="PRO_5047296090" evidence="2">
    <location>
        <begin position="38"/>
        <end position="478"/>
    </location>
</feature>
<accession>A0ABT8KES5</accession>
<protein>
    <submittedName>
        <fullName evidence="3">LPXTG cell wall anchor domain-containing protein</fullName>
    </submittedName>
</protein>
<keyword evidence="2" id="KW-0732">Signal</keyword>
<dbReference type="EMBL" id="JAROCF010000001">
    <property type="protein sequence ID" value="MDN4615960.1"/>
    <property type="molecule type" value="Genomic_DNA"/>
</dbReference>